<evidence type="ECO:0000256" key="2">
    <source>
        <dbReference type="ARBA" id="ARBA00022475"/>
    </source>
</evidence>
<evidence type="ECO:0000256" key="4">
    <source>
        <dbReference type="ARBA" id="ARBA00022989"/>
    </source>
</evidence>
<feature type="transmembrane region" description="Helical" evidence="6">
    <location>
        <begin position="287"/>
        <end position="306"/>
    </location>
</feature>
<keyword evidence="10" id="KW-1185">Reference proteome</keyword>
<comment type="subcellular location">
    <subcellularLocation>
        <location evidence="1">Cell membrane</location>
        <topology evidence="1">Multi-pass membrane protein</topology>
    </subcellularLocation>
</comment>
<dbReference type="Pfam" id="PF12704">
    <property type="entry name" value="MacB_PCD"/>
    <property type="match status" value="1"/>
</dbReference>
<feature type="transmembrane region" description="Helical" evidence="6">
    <location>
        <begin position="765"/>
        <end position="785"/>
    </location>
</feature>
<dbReference type="InterPro" id="IPR025857">
    <property type="entry name" value="MacB_PCD"/>
</dbReference>
<dbReference type="PANTHER" id="PTHR30572:SF18">
    <property type="entry name" value="ABC-TYPE MACROLIDE FAMILY EXPORT SYSTEM PERMEASE COMPONENT 2"/>
    <property type="match status" value="1"/>
</dbReference>
<dbReference type="EMBL" id="JBHTKA010000003">
    <property type="protein sequence ID" value="MFD1000063.1"/>
    <property type="molecule type" value="Genomic_DNA"/>
</dbReference>
<keyword evidence="4 6" id="KW-1133">Transmembrane helix</keyword>
<evidence type="ECO:0000256" key="3">
    <source>
        <dbReference type="ARBA" id="ARBA00022692"/>
    </source>
</evidence>
<feature type="domain" description="ABC3 transporter permease C-terminal" evidence="7">
    <location>
        <begin position="293"/>
        <end position="407"/>
    </location>
</feature>
<evidence type="ECO:0000259" key="8">
    <source>
        <dbReference type="Pfam" id="PF12704"/>
    </source>
</evidence>
<evidence type="ECO:0000256" key="5">
    <source>
        <dbReference type="ARBA" id="ARBA00023136"/>
    </source>
</evidence>
<name>A0ABW3K4A5_9BACT</name>
<dbReference type="RefSeq" id="WP_377579345.1">
    <property type="nucleotide sequence ID" value="NZ_JBHTKA010000003.1"/>
</dbReference>
<keyword evidence="5 6" id="KW-0472">Membrane</keyword>
<dbReference type="InterPro" id="IPR003838">
    <property type="entry name" value="ABC3_permease_C"/>
</dbReference>
<feature type="transmembrane region" description="Helical" evidence="6">
    <location>
        <begin position="333"/>
        <end position="355"/>
    </location>
</feature>
<accession>A0ABW3K4A5</accession>
<protein>
    <submittedName>
        <fullName evidence="9">FtsX-like permease family protein</fullName>
    </submittedName>
</protein>
<gene>
    <name evidence="9" type="ORF">ACFQ21_12140</name>
</gene>
<feature type="domain" description="MacB-like periplasmic core" evidence="8">
    <location>
        <begin position="20"/>
        <end position="240"/>
    </location>
</feature>
<feature type="transmembrane region" description="Helical" evidence="6">
    <location>
        <begin position="731"/>
        <end position="750"/>
    </location>
</feature>
<dbReference type="Proteomes" id="UP001597112">
    <property type="component" value="Unassembled WGS sequence"/>
</dbReference>
<organism evidence="9 10">
    <name type="scientific">Ohtaekwangia kribbensis</name>
    <dbReference type="NCBI Taxonomy" id="688913"/>
    <lineage>
        <taxon>Bacteria</taxon>
        <taxon>Pseudomonadati</taxon>
        <taxon>Bacteroidota</taxon>
        <taxon>Cytophagia</taxon>
        <taxon>Cytophagales</taxon>
        <taxon>Fulvivirgaceae</taxon>
        <taxon>Ohtaekwangia</taxon>
    </lineage>
</organism>
<evidence type="ECO:0000256" key="1">
    <source>
        <dbReference type="ARBA" id="ARBA00004651"/>
    </source>
</evidence>
<dbReference type="InterPro" id="IPR050250">
    <property type="entry name" value="Macrolide_Exporter_MacB"/>
</dbReference>
<dbReference type="PANTHER" id="PTHR30572">
    <property type="entry name" value="MEMBRANE COMPONENT OF TRANSPORTER-RELATED"/>
    <property type="match status" value="1"/>
</dbReference>
<feature type="transmembrane region" description="Helical" evidence="6">
    <location>
        <begin position="375"/>
        <end position="404"/>
    </location>
</feature>
<feature type="transmembrane region" description="Helical" evidence="6">
    <location>
        <begin position="425"/>
        <end position="448"/>
    </location>
</feature>
<reference evidence="10" key="1">
    <citation type="journal article" date="2019" name="Int. J. Syst. Evol. Microbiol.">
        <title>The Global Catalogue of Microorganisms (GCM) 10K type strain sequencing project: providing services to taxonomists for standard genome sequencing and annotation.</title>
        <authorList>
            <consortium name="The Broad Institute Genomics Platform"/>
            <consortium name="The Broad Institute Genome Sequencing Center for Infectious Disease"/>
            <person name="Wu L."/>
            <person name="Ma J."/>
        </authorList>
    </citation>
    <scope>NUCLEOTIDE SEQUENCE [LARGE SCALE GENOMIC DNA]</scope>
    <source>
        <strain evidence="10">CCUG 58938</strain>
    </source>
</reference>
<keyword evidence="2" id="KW-1003">Cell membrane</keyword>
<evidence type="ECO:0000256" key="6">
    <source>
        <dbReference type="SAM" id="Phobius"/>
    </source>
</evidence>
<feature type="domain" description="ABC3 transporter permease C-terminal" evidence="7">
    <location>
        <begin position="682"/>
        <end position="795"/>
    </location>
</feature>
<sequence>MLQNYLKIGFRNLAKNKLFSLINISGMAISIASFLVIALFVYDELQFDKHVQDVNRKYRVYNEHFTDDGRVMRGAMIPPPIGPTLMDEYPEVEAYARFMNFNSPVLFEAGDLKYTEDKGGCADPAMLDMFSLKLIEGDMETALHDVKEIAISQTLAKKYFGDKPAVGETLQVFNENYKVTAVFEDFPEHSHLQLNYFLSMQELLTTIPERMRGWGWSQFHTYIKLKEGTNAVQFDAKLKDFAARNAWPTTKDHGSYYIPHIMPMSQVHLHASDQKWDIAVRGNAQTIYILSATAVFILIIAILNFINLSTARAVNRVKEVGVRKVVGAFRSQLIYQFISESVVIAGIALLIGGLMTELVLPALNNFTGKSIPTGIFLNPLLVIVLLVATALVGVAAGAYPAFYISGYKPAQILSNKKSGRSGKTVLRKSLVVLQFILSFLLIIASFVVSEQHTYMRTKDMGFDKDNVIIVSLRGNMQTNLEAAKNVFANHPNILGATLQYGLPGEAFAGDGIRDRVTKKDLSLSMLLVDHDYIKTLGLTLVAGRDFSKDFPSDADDAFIVSEAAAKMLGHTNPKDALEHEVEWNRWDNPDSLKKGKIIGVVKDFHLNSLRESISPVVLHIYPKGYSSMAFGIRSEDIPATLAHLEATWKKFNTEWPFEYHFLDENFDKLYKDEEKLATLFTFFTSFAIFVACLGLFGLVVYSTSQRYKEISIRKVLGADDANLVFGLSKSYLLLIVIAFVIAIPVSYYAAEQWLQKFPYRIEVTYLLFVKAALLIMAISLLTVGIQSFKAARTNPVNALKEQ</sequence>
<dbReference type="Pfam" id="PF02687">
    <property type="entry name" value="FtsX"/>
    <property type="match status" value="2"/>
</dbReference>
<evidence type="ECO:0000313" key="9">
    <source>
        <dbReference type="EMBL" id="MFD1000063.1"/>
    </source>
</evidence>
<evidence type="ECO:0000313" key="10">
    <source>
        <dbReference type="Proteomes" id="UP001597112"/>
    </source>
</evidence>
<feature type="transmembrane region" description="Helical" evidence="6">
    <location>
        <begin position="676"/>
        <end position="701"/>
    </location>
</feature>
<keyword evidence="3 6" id="KW-0812">Transmembrane</keyword>
<feature type="transmembrane region" description="Helical" evidence="6">
    <location>
        <begin position="21"/>
        <end position="42"/>
    </location>
</feature>
<proteinExistence type="predicted"/>
<comment type="caution">
    <text evidence="9">The sequence shown here is derived from an EMBL/GenBank/DDBJ whole genome shotgun (WGS) entry which is preliminary data.</text>
</comment>
<evidence type="ECO:0000259" key="7">
    <source>
        <dbReference type="Pfam" id="PF02687"/>
    </source>
</evidence>